<proteinExistence type="predicted"/>
<dbReference type="RefSeq" id="WP_032845156.1">
    <property type="nucleotide sequence ID" value="NZ_CP041396.1"/>
</dbReference>
<evidence type="ECO:0000313" key="3">
    <source>
        <dbReference type="Proteomes" id="UP000318823"/>
    </source>
</evidence>
<evidence type="ECO:0000256" key="1">
    <source>
        <dbReference type="SAM" id="MobiDB-lite"/>
    </source>
</evidence>
<name>A0AAP9DQ42_BACOV</name>
<feature type="compositionally biased region" description="Basic and acidic residues" evidence="1">
    <location>
        <begin position="396"/>
        <end position="406"/>
    </location>
</feature>
<reference evidence="3" key="1">
    <citation type="journal article" date="2018" name="J. Anim. Genet.">
        <title>Acquired interbacterial defense systems protect against interspecies antagonism in the human gut microbiome.</title>
        <authorList>
            <person name="Ross B.D."/>
            <person name="Verster A.J."/>
            <person name="Radey M.C."/>
            <person name="Schmidtke D.T."/>
            <person name="Pope C.E."/>
            <person name="Hoffman L.R."/>
            <person name="Hajjar A."/>
            <person name="Peterson S.B."/>
            <person name="Borenstein E."/>
            <person name="Mougous J."/>
        </authorList>
    </citation>
    <scope>NUCLEOTIDE SEQUENCE [LARGE SCALE GENOMIC DNA]</scope>
    <source>
        <strain evidence="3">3725 D1 iv</strain>
        <plasmid evidence="3">unnamed1</plasmid>
    </source>
</reference>
<dbReference type="EMBL" id="CP041396">
    <property type="protein sequence ID" value="QDM12849.1"/>
    <property type="molecule type" value="Genomic_DNA"/>
</dbReference>
<evidence type="ECO:0000313" key="2">
    <source>
        <dbReference type="EMBL" id="QDM12849.1"/>
    </source>
</evidence>
<protein>
    <submittedName>
        <fullName evidence="2">DUF3945 domain-containing protein</fullName>
    </submittedName>
</protein>
<gene>
    <name evidence="2" type="ORF">DYI28_29585</name>
</gene>
<keyword evidence="2" id="KW-0614">Plasmid</keyword>
<accession>A0AAP9DQ42</accession>
<geneLocation type="plasmid" evidence="2 3">
    <name>unnamed1</name>
</geneLocation>
<sequence>MTIKEALDEYQFNNVGQFKGIAQSLGYREEYNSGFLCFTLNGEEFRTTVHEIRSHTQTKFDEMVKKDSMERICKFFDKDKALLSDYSDILRGKGVDIINWGNIGSDSKDRFTVIDHTNKICYTGKDLYDHALMNGYLLDGKGTKLEKGALSGMTEVKGKPAKLRITEKGVSVFYKKETLVIPDKILGKKLSEKQRKALLEGEMIVIPAKRGSMFVQVDKDLNSVIVRSEKELSIPAKIGERELTTADKYLLVNGYSLDNMIIHNEEGYFIADISWTDDKKGIVFKNMQSIPEAKAKELLDKQQDKDNVSTVEKEQTVVNDLKGRDMEAELKEAIEKDDFEKMSRLRDEGYKPSEEVIRGLSNSPNMDDKKAVVIDKLFGMKPEVPDTELSSTKNKPNQEEIKEASEQVKNGTPEQDVTFKSAVENGDFAKLDLLKGEGYMPSKEVMQSLAGSVPENSMIAVQKIFGLKSNAQSIGEVKLAQGSQNNSRDVSRGVGNIVNKAFSDL</sequence>
<organism evidence="2 3">
    <name type="scientific">Bacteroides ovatus</name>
    <dbReference type="NCBI Taxonomy" id="28116"/>
    <lineage>
        <taxon>Bacteria</taxon>
        <taxon>Pseudomonadati</taxon>
        <taxon>Bacteroidota</taxon>
        <taxon>Bacteroidia</taxon>
        <taxon>Bacteroidales</taxon>
        <taxon>Bacteroidaceae</taxon>
        <taxon>Bacteroides</taxon>
    </lineage>
</organism>
<dbReference type="AlphaFoldDB" id="A0AAP9DQ42"/>
<feature type="region of interest" description="Disordered" evidence="1">
    <location>
        <begin position="383"/>
        <end position="414"/>
    </location>
</feature>
<dbReference type="Proteomes" id="UP000318823">
    <property type="component" value="Plasmid unnamed1"/>
</dbReference>